<comment type="caution">
    <text evidence="3">The sequence shown here is derived from an EMBL/GenBank/DDBJ whole genome shotgun (WGS) entry which is preliminary data.</text>
</comment>
<dbReference type="RefSeq" id="WP_007573750.1">
    <property type="nucleotide sequence ID" value="NZ_AGUD01000125.1"/>
</dbReference>
<dbReference type="InterPro" id="IPR002539">
    <property type="entry name" value="MaoC-like_dom"/>
</dbReference>
<organism evidence="3 4">
    <name type="scientific">Patulibacter medicamentivorans</name>
    <dbReference type="NCBI Taxonomy" id="1097667"/>
    <lineage>
        <taxon>Bacteria</taxon>
        <taxon>Bacillati</taxon>
        <taxon>Actinomycetota</taxon>
        <taxon>Thermoleophilia</taxon>
        <taxon>Solirubrobacterales</taxon>
        <taxon>Patulibacteraceae</taxon>
        <taxon>Patulibacter</taxon>
    </lineage>
</organism>
<proteinExistence type="inferred from homology"/>
<dbReference type="PATRIC" id="fig|1097667.3.peg.1848"/>
<dbReference type="AlphaFoldDB" id="H0E4Y0"/>
<dbReference type="SUPFAM" id="SSF54637">
    <property type="entry name" value="Thioesterase/thiol ester dehydrase-isomerase"/>
    <property type="match status" value="2"/>
</dbReference>
<comment type="similarity">
    <text evidence="1">Belongs to the enoyl-CoA hydratase/isomerase family.</text>
</comment>
<dbReference type="Proteomes" id="UP000005143">
    <property type="component" value="Unassembled WGS sequence"/>
</dbReference>
<evidence type="ECO:0000259" key="2">
    <source>
        <dbReference type="Pfam" id="PF01575"/>
    </source>
</evidence>
<evidence type="ECO:0000256" key="1">
    <source>
        <dbReference type="ARBA" id="ARBA00005254"/>
    </source>
</evidence>
<reference evidence="3 4" key="1">
    <citation type="journal article" date="2013" name="Biodegradation">
        <title>Quantitative proteomic analysis of ibuprofen-degrading Patulibacter sp. strain I11.</title>
        <authorList>
            <person name="Almeida B."/>
            <person name="Kjeldal H."/>
            <person name="Lolas I."/>
            <person name="Knudsen A.D."/>
            <person name="Carvalho G."/>
            <person name="Nielsen K.L."/>
            <person name="Barreto Crespo M.T."/>
            <person name="Stensballe A."/>
            <person name="Nielsen J.L."/>
        </authorList>
    </citation>
    <scope>NUCLEOTIDE SEQUENCE [LARGE SCALE GENOMIC DNA]</scope>
    <source>
        <strain evidence="3 4">I11</strain>
    </source>
</reference>
<keyword evidence="4" id="KW-1185">Reference proteome</keyword>
<dbReference type="EMBL" id="AGUD01000125">
    <property type="protein sequence ID" value="EHN11275.1"/>
    <property type="molecule type" value="Genomic_DNA"/>
</dbReference>
<evidence type="ECO:0000313" key="4">
    <source>
        <dbReference type="Proteomes" id="UP000005143"/>
    </source>
</evidence>
<dbReference type="OrthoDB" id="9774179at2"/>
<dbReference type="PANTHER" id="PTHR43841">
    <property type="entry name" value="3-HYDROXYACYL-THIOESTER DEHYDRATASE HTDX-RELATED"/>
    <property type="match status" value="1"/>
</dbReference>
<protein>
    <submittedName>
        <fullName evidence="3">Acyl dehydratase</fullName>
    </submittedName>
</protein>
<name>H0E4Y0_9ACTN</name>
<feature type="domain" description="MaoC-like" evidence="2">
    <location>
        <begin position="199"/>
        <end position="270"/>
    </location>
</feature>
<sequence>MTTTRQLSSAPGTLGLYGRAALPMIPGASRLPFVAGSASALPDLTLTLPEVRVDVAKLQAYAKVCGFSLRNDLPVTYPFVLGFPLHMALMTDGSFPFPAIGLVHMHNRIVQHRPISIGETLSVAVRADNLQPHPKGRTFELTTTVRAGDELVWEDVAAIFRAGSGKGPAPEGSEDPTAGVGALRIAPTEEWRLAGNLGRRYGFVAGDVNPIHLHPLSAKLLGFPRAIAHGMWTKARSLAALQDRLPDAYAVDVRFQRPVLLPTTVAFGSTETDGGGLAFVLQSASAKATPHLRGVVAPA</sequence>
<evidence type="ECO:0000313" key="3">
    <source>
        <dbReference type="EMBL" id="EHN11275.1"/>
    </source>
</evidence>
<dbReference type="Gene3D" id="3.10.129.10">
    <property type="entry name" value="Hotdog Thioesterase"/>
    <property type="match status" value="1"/>
</dbReference>
<dbReference type="PANTHER" id="PTHR43841:SF1">
    <property type="entry name" value="3-HYDROXYACYL-THIOESTER DEHYDRATASE X"/>
    <property type="match status" value="1"/>
</dbReference>
<dbReference type="InterPro" id="IPR029069">
    <property type="entry name" value="HotDog_dom_sf"/>
</dbReference>
<gene>
    <name evidence="3" type="ORF">PAI11_18650</name>
</gene>
<dbReference type="Pfam" id="PF01575">
    <property type="entry name" value="MaoC_dehydratas"/>
    <property type="match status" value="1"/>
</dbReference>
<accession>H0E4Y0</accession>